<evidence type="ECO:0000256" key="2">
    <source>
        <dbReference type="SAM" id="Phobius"/>
    </source>
</evidence>
<keyword evidence="4" id="KW-1185">Reference proteome</keyword>
<sequence length="73" mass="7462">MTLAPEARTGSTRPPAPGGWLGWITTTDHKRIGLLTAAGAAAGALVCALVLRSNRHAPPPAHGAARTVRRTTG</sequence>
<feature type="transmembrane region" description="Helical" evidence="2">
    <location>
        <begin position="32"/>
        <end position="51"/>
    </location>
</feature>
<keyword evidence="2" id="KW-0812">Transmembrane</keyword>
<evidence type="ECO:0000313" key="3">
    <source>
        <dbReference type="EMBL" id="WNE94186.1"/>
    </source>
</evidence>
<feature type="region of interest" description="Disordered" evidence="1">
    <location>
        <begin position="1"/>
        <end position="21"/>
    </location>
</feature>
<evidence type="ECO:0000313" key="4">
    <source>
        <dbReference type="Proteomes" id="UP001305606"/>
    </source>
</evidence>
<protein>
    <submittedName>
        <fullName evidence="3">Uncharacterized protein</fullName>
    </submittedName>
</protein>
<gene>
    <name evidence="3" type="ORF">PS467_02035</name>
</gene>
<accession>A0ABY9UNW7</accession>
<name>A0ABY9UNW7_9ACTN</name>
<keyword evidence="2" id="KW-0472">Membrane</keyword>
<dbReference type="RefSeq" id="WP_311033674.1">
    <property type="nucleotide sequence ID" value="NZ_CP117522.1"/>
</dbReference>
<evidence type="ECO:0000256" key="1">
    <source>
        <dbReference type="SAM" id="MobiDB-lite"/>
    </source>
</evidence>
<dbReference type="EMBL" id="CP117522">
    <property type="protein sequence ID" value="WNE94186.1"/>
    <property type="molecule type" value="Genomic_DNA"/>
</dbReference>
<proteinExistence type="predicted"/>
<dbReference type="Proteomes" id="UP001305606">
    <property type="component" value="Chromosome"/>
</dbReference>
<organism evidence="3 4">
    <name type="scientific">Streptomyces luomodiensis</name>
    <dbReference type="NCBI Taxonomy" id="3026192"/>
    <lineage>
        <taxon>Bacteria</taxon>
        <taxon>Bacillati</taxon>
        <taxon>Actinomycetota</taxon>
        <taxon>Actinomycetes</taxon>
        <taxon>Kitasatosporales</taxon>
        <taxon>Streptomycetaceae</taxon>
        <taxon>Streptomyces</taxon>
    </lineage>
</organism>
<reference evidence="3 4" key="1">
    <citation type="submission" date="2023-02" db="EMBL/GenBank/DDBJ databases">
        <title>Streptomyces sp. SCA4-21 with antifungal activity against Fusarium oxysporum f. sp. cubense, Streptomyces sp. SCA2-17 with antifungal activity against Fusarium oxysporum f. sp. cubense.</title>
        <authorList>
            <person name="Qi D."/>
        </authorList>
    </citation>
    <scope>NUCLEOTIDE SEQUENCE [LARGE SCALE GENOMIC DNA]</scope>
    <source>
        <strain evidence="3 4">SCA4-21</strain>
    </source>
</reference>
<keyword evidence="2" id="KW-1133">Transmembrane helix</keyword>